<name>A0A9N9K6I0_9GLOM</name>
<feature type="non-terminal residue" evidence="8">
    <location>
        <position position="195"/>
    </location>
</feature>
<evidence type="ECO:0000256" key="5">
    <source>
        <dbReference type="ARBA" id="ARBA00023136"/>
    </source>
</evidence>
<dbReference type="InterPro" id="IPR050352">
    <property type="entry name" value="ABCG_transporters"/>
</dbReference>
<feature type="domain" description="ABC transporter family G" evidence="7">
    <location>
        <begin position="62"/>
        <end position="118"/>
    </location>
</feature>
<evidence type="ECO:0000256" key="1">
    <source>
        <dbReference type="ARBA" id="ARBA00004141"/>
    </source>
</evidence>
<dbReference type="GO" id="GO:0016020">
    <property type="term" value="C:membrane"/>
    <property type="evidence" value="ECO:0007669"/>
    <property type="project" value="UniProtKB-SubCell"/>
</dbReference>
<dbReference type="GO" id="GO:0016887">
    <property type="term" value="F:ATP hydrolysis activity"/>
    <property type="evidence" value="ECO:0007669"/>
    <property type="project" value="InterPro"/>
</dbReference>
<sequence>TRSISGGEKRRVSIACELVTSPSILFLDEPTSGLDAYNAYNVVECLVTLAKDYRRTVVCTIHQPRSNIFALFDQLLLLGNGHMIYSGDANKCQSYFESIGHKCPPGFNLADYLVDLTMYAAKFREHTNENQDTNANGSISGTRPLLQSRNSIHEIQDSQLYAPTLFLRARMSKKLVLPAPEPPNIAITSPGFTIP</sequence>
<reference evidence="8" key="1">
    <citation type="submission" date="2021-06" db="EMBL/GenBank/DDBJ databases">
        <authorList>
            <person name="Kallberg Y."/>
            <person name="Tangrot J."/>
            <person name="Rosling A."/>
        </authorList>
    </citation>
    <scope>NUCLEOTIDE SEQUENCE</scope>
    <source>
        <strain evidence="8">IN212</strain>
    </source>
</reference>
<keyword evidence="3" id="KW-0812">Transmembrane</keyword>
<dbReference type="Gene3D" id="3.40.50.300">
    <property type="entry name" value="P-loop containing nucleotide triphosphate hydrolases"/>
    <property type="match status" value="1"/>
</dbReference>
<protein>
    <submittedName>
        <fullName evidence="8">15003_t:CDS:1</fullName>
    </submittedName>
</protein>
<evidence type="ECO:0000259" key="6">
    <source>
        <dbReference type="Pfam" id="PF00005"/>
    </source>
</evidence>
<organism evidence="8 9">
    <name type="scientific">Racocetra fulgida</name>
    <dbReference type="NCBI Taxonomy" id="60492"/>
    <lineage>
        <taxon>Eukaryota</taxon>
        <taxon>Fungi</taxon>
        <taxon>Fungi incertae sedis</taxon>
        <taxon>Mucoromycota</taxon>
        <taxon>Glomeromycotina</taxon>
        <taxon>Glomeromycetes</taxon>
        <taxon>Diversisporales</taxon>
        <taxon>Gigasporaceae</taxon>
        <taxon>Racocetra</taxon>
    </lineage>
</organism>
<keyword evidence="4" id="KW-1133">Transmembrane helix</keyword>
<evidence type="ECO:0000259" key="7">
    <source>
        <dbReference type="Pfam" id="PF19055"/>
    </source>
</evidence>
<dbReference type="Pfam" id="PF19055">
    <property type="entry name" value="ABC2_membrane_7"/>
    <property type="match status" value="1"/>
</dbReference>
<comment type="subcellular location">
    <subcellularLocation>
        <location evidence="1">Membrane</location>
        <topology evidence="1">Multi-pass membrane protein</topology>
    </subcellularLocation>
</comment>
<feature type="non-terminal residue" evidence="8">
    <location>
        <position position="1"/>
    </location>
</feature>
<dbReference type="InterPro" id="IPR027417">
    <property type="entry name" value="P-loop_NTPase"/>
</dbReference>
<accession>A0A9N9K6I0</accession>
<evidence type="ECO:0000256" key="4">
    <source>
        <dbReference type="ARBA" id="ARBA00022989"/>
    </source>
</evidence>
<evidence type="ECO:0000313" key="8">
    <source>
        <dbReference type="EMBL" id="CAG8809795.1"/>
    </source>
</evidence>
<evidence type="ECO:0000256" key="3">
    <source>
        <dbReference type="ARBA" id="ARBA00022692"/>
    </source>
</evidence>
<keyword evidence="2" id="KW-0813">Transport</keyword>
<keyword evidence="9" id="KW-1185">Reference proteome</keyword>
<dbReference type="GO" id="GO:0005524">
    <property type="term" value="F:ATP binding"/>
    <property type="evidence" value="ECO:0007669"/>
    <property type="project" value="InterPro"/>
</dbReference>
<dbReference type="AlphaFoldDB" id="A0A9N9K6I0"/>
<dbReference type="GO" id="GO:0140359">
    <property type="term" value="F:ABC-type transporter activity"/>
    <property type="evidence" value="ECO:0007669"/>
    <property type="project" value="InterPro"/>
</dbReference>
<dbReference type="SUPFAM" id="SSF52540">
    <property type="entry name" value="P-loop containing nucleoside triphosphate hydrolases"/>
    <property type="match status" value="1"/>
</dbReference>
<comment type="caution">
    <text evidence="8">The sequence shown here is derived from an EMBL/GenBank/DDBJ whole genome shotgun (WGS) entry which is preliminary data.</text>
</comment>
<dbReference type="PANTHER" id="PTHR48041:SF2">
    <property type="entry name" value="ATP-DEPENDENT PERMEASE-RELATED"/>
    <property type="match status" value="1"/>
</dbReference>
<gene>
    <name evidence="8" type="ORF">RFULGI_LOCUS18629</name>
</gene>
<keyword evidence="5" id="KW-0472">Membrane</keyword>
<proteinExistence type="predicted"/>
<dbReference type="OrthoDB" id="66620at2759"/>
<feature type="domain" description="ABC transporter" evidence="6">
    <location>
        <begin position="2"/>
        <end position="32"/>
    </location>
</feature>
<dbReference type="PANTHER" id="PTHR48041">
    <property type="entry name" value="ABC TRANSPORTER G FAMILY MEMBER 28"/>
    <property type="match status" value="1"/>
</dbReference>
<dbReference type="Pfam" id="PF00005">
    <property type="entry name" value="ABC_tran"/>
    <property type="match status" value="1"/>
</dbReference>
<dbReference type="EMBL" id="CAJVPZ010083240">
    <property type="protein sequence ID" value="CAG8809795.1"/>
    <property type="molecule type" value="Genomic_DNA"/>
</dbReference>
<evidence type="ECO:0000313" key="9">
    <source>
        <dbReference type="Proteomes" id="UP000789396"/>
    </source>
</evidence>
<evidence type="ECO:0000256" key="2">
    <source>
        <dbReference type="ARBA" id="ARBA00022448"/>
    </source>
</evidence>
<dbReference type="InterPro" id="IPR003439">
    <property type="entry name" value="ABC_transporter-like_ATP-bd"/>
</dbReference>
<dbReference type="InterPro" id="IPR043926">
    <property type="entry name" value="ABCG_dom"/>
</dbReference>
<dbReference type="Proteomes" id="UP000789396">
    <property type="component" value="Unassembled WGS sequence"/>
</dbReference>